<feature type="binding site" evidence="9">
    <location>
        <position position="113"/>
    </location>
    <ligand>
        <name>4-amino-2-methyl-5-(diphosphooxymethyl)pyrimidine</name>
        <dbReference type="ChEBI" id="CHEBI:57841"/>
    </ligand>
</feature>
<comment type="catalytic activity">
    <reaction evidence="7 9 10">
        <text>2-(2-carboxy-4-methylthiazol-5-yl)ethyl phosphate + 4-amino-2-methyl-5-(diphosphooxymethyl)pyrimidine + 2 H(+) = thiamine phosphate + CO2 + diphosphate</text>
        <dbReference type="Rhea" id="RHEA:47848"/>
        <dbReference type="ChEBI" id="CHEBI:15378"/>
        <dbReference type="ChEBI" id="CHEBI:16526"/>
        <dbReference type="ChEBI" id="CHEBI:33019"/>
        <dbReference type="ChEBI" id="CHEBI:37575"/>
        <dbReference type="ChEBI" id="CHEBI:57841"/>
        <dbReference type="ChEBI" id="CHEBI:62890"/>
        <dbReference type="EC" id="2.5.1.3"/>
    </reaction>
</comment>
<dbReference type="EC" id="2.5.1.3" evidence="9"/>
<dbReference type="GO" id="GO:0005737">
    <property type="term" value="C:cytoplasm"/>
    <property type="evidence" value="ECO:0007669"/>
    <property type="project" value="TreeGrafter"/>
</dbReference>
<comment type="cofactor">
    <cofactor evidence="9">
        <name>Mg(2+)</name>
        <dbReference type="ChEBI" id="CHEBI:18420"/>
    </cofactor>
    <text evidence="9">Binds 1 Mg(2+) ion per subunit.</text>
</comment>
<feature type="binding site" evidence="9">
    <location>
        <position position="75"/>
    </location>
    <ligand>
        <name>Mg(2+)</name>
        <dbReference type="ChEBI" id="CHEBI:18420"/>
    </ligand>
</feature>
<dbReference type="CDD" id="cd00564">
    <property type="entry name" value="TMP_TenI"/>
    <property type="match status" value="1"/>
</dbReference>
<evidence type="ECO:0000256" key="8">
    <source>
        <dbReference type="ARBA" id="ARBA00047883"/>
    </source>
</evidence>
<comment type="catalytic activity">
    <reaction evidence="6 9 10">
        <text>4-methyl-5-(2-phosphooxyethyl)-thiazole + 4-amino-2-methyl-5-(diphosphooxymethyl)pyrimidine + H(+) = thiamine phosphate + diphosphate</text>
        <dbReference type="Rhea" id="RHEA:22328"/>
        <dbReference type="ChEBI" id="CHEBI:15378"/>
        <dbReference type="ChEBI" id="CHEBI:33019"/>
        <dbReference type="ChEBI" id="CHEBI:37575"/>
        <dbReference type="ChEBI" id="CHEBI:57841"/>
        <dbReference type="ChEBI" id="CHEBI:58296"/>
        <dbReference type="EC" id="2.5.1.3"/>
    </reaction>
</comment>
<evidence type="ECO:0000256" key="10">
    <source>
        <dbReference type="RuleBase" id="RU003826"/>
    </source>
</evidence>
<evidence type="ECO:0000259" key="12">
    <source>
        <dbReference type="Pfam" id="PF02581"/>
    </source>
</evidence>
<evidence type="ECO:0000313" key="13">
    <source>
        <dbReference type="EMBL" id="MBJ7602070.1"/>
    </source>
</evidence>
<comment type="caution">
    <text evidence="13">The sequence shown here is derived from an EMBL/GenBank/DDBJ whole genome shotgun (WGS) entry which is preliminary data.</text>
</comment>
<dbReference type="SUPFAM" id="SSF51391">
    <property type="entry name" value="Thiamin phosphate synthase"/>
    <property type="match status" value="1"/>
</dbReference>
<evidence type="ECO:0000256" key="4">
    <source>
        <dbReference type="ARBA" id="ARBA00022842"/>
    </source>
</evidence>
<protein>
    <recommendedName>
        <fullName evidence="9">Thiamine-phosphate synthase</fullName>
        <shortName evidence="9">TP synthase</shortName>
        <shortName evidence="9">TPS</shortName>
        <ecNumber evidence="9">2.5.1.3</ecNumber>
    </recommendedName>
    <alternativeName>
        <fullName evidence="9">Thiamine-phosphate pyrophosphorylase</fullName>
        <shortName evidence="9">TMP pyrophosphorylase</shortName>
        <shortName evidence="9">TMP-PPase</shortName>
    </alternativeName>
</protein>
<keyword evidence="3 9" id="KW-0479">Metal-binding</keyword>
<comment type="pathway">
    <text evidence="1 9 11">Cofactor biosynthesis; thiamine diphosphate biosynthesis; thiamine phosphate from 4-amino-2-methyl-5-diphosphomethylpyrimidine and 4-methyl-5-(2-phosphoethyl)-thiazole: step 1/1.</text>
</comment>
<gene>
    <name evidence="9 13" type="primary">thiE</name>
    <name evidence="13" type="ORF">JF888_02570</name>
</gene>
<feature type="binding site" evidence="9">
    <location>
        <position position="94"/>
    </location>
    <ligand>
        <name>Mg(2+)</name>
        <dbReference type="ChEBI" id="CHEBI:18420"/>
    </ligand>
</feature>
<evidence type="ECO:0000256" key="3">
    <source>
        <dbReference type="ARBA" id="ARBA00022723"/>
    </source>
</evidence>
<sequence>MREDRARKLAAARLYAITPSAEPAAVEALVRAWLRGGVDLIQLRHKGLGRDTLLELARSLASRCAEAQVLFLVNDQVDIALLCGADGVHVGEEDLSLPATRRLVGSELVVGASAGASRTARAAEAEGADYIGCGPAFTTAEKPLKPVLGPAAIARISSETQLPVFAIGGITLGRLGELKRRGLRRVSVIGGLSQTAEPEQAARAFREALADG</sequence>
<comment type="similarity">
    <text evidence="9 10">Belongs to the thiamine-phosphate synthase family.</text>
</comment>
<comment type="function">
    <text evidence="9">Condenses 4-methyl-5-(beta-hydroxyethyl)thiazole monophosphate (THZ-P) and 2-methyl-4-amino-5-hydroxymethyl pyrimidine pyrophosphate (HMP-PP) to form thiamine monophosphate (TMP).</text>
</comment>
<reference evidence="13 14" key="1">
    <citation type="submission" date="2020-10" db="EMBL/GenBank/DDBJ databases">
        <title>Ca. Dormibacterota MAGs.</title>
        <authorList>
            <person name="Montgomery K."/>
        </authorList>
    </citation>
    <scope>NUCLEOTIDE SEQUENCE [LARGE SCALE GENOMIC DNA]</scope>
    <source>
        <strain evidence="13">SC8811_S16_3</strain>
    </source>
</reference>
<evidence type="ECO:0000256" key="5">
    <source>
        <dbReference type="ARBA" id="ARBA00022977"/>
    </source>
</evidence>
<keyword evidence="2 9" id="KW-0808">Transferase</keyword>
<feature type="binding site" evidence="9">
    <location>
        <position position="142"/>
    </location>
    <ligand>
        <name>4-amino-2-methyl-5-(diphosphooxymethyl)pyrimidine</name>
        <dbReference type="ChEBI" id="CHEBI:57841"/>
    </ligand>
</feature>
<organism evidence="13 14">
    <name type="scientific">Candidatus Dormiibacter inghamiae</name>
    <dbReference type="NCBI Taxonomy" id="3127013"/>
    <lineage>
        <taxon>Bacteria</taxon>
        <taxon>Bacillati</taxon>
        <taxon>Candidatus Dormiibacterota</taxon>
        <taxon>Candidatus Dormibacteria</taxon>
        <taxon>Candidatus Dormibacterales</taxon>
        <taxon>Candidatus Dormibacteraceae</taxon>
        <taxon>Candidatus Dormiibacter</taxon>
    </lineage>
</organism>
<evidence type="ECO:0000256" key="7">
    <source>
        <dbReference type="ARBA" id="ARBA00047851"/>
    </source>
</evidence>
<dbReference type="AlphaFoldDB" id="A0A934KH91"/>
<evidence type="ECO:0000256" key="6">
    <source>
        <dbReference type="ARBA" id="ARBA00047334"/>
    </source>
</evidence>
<dbReference type="PANTHER" id="PTHR20857:SF15">
    <property type="entry name" value="THIAMINE-PHOSPHATE SYNTHASE"/>
    <property type="match status" value="1"/>
</dbReference>
<dbReference type="Pfam" id="PF02581">
    <property type="entry name" value="TMP-TENI"/>
    <property type="match status" value="1"/>
</dbReference>
<proteinExistence type="inferred from homology"/>
<dbReference type="HAMAP" id="MF_00097">
    <property type="entry name" value="TMP_synthase"/>
    <property type="match status" value="1"/>
</dbReference>
<feature type="domain" description="Thiamine phosphate synthase/TenI" evidence="12">
    <location>
        <begin position="14"/>
        <end position="191"/>
    </location>
</feature>
<dbReference type="EMBL" id="JAEKNQ010000013">
    <property type="protein sequence ID" value="MBJ7602070.1"/>
    <property type="molecule type" value="Genomic_DNA"/>
</dbReference>
<evidence type="ECO:0000256" key="11">
    <source>
        <dbReference type="RuleBase" id="RU004253"/>
    </source>
</evidence>
<feature type="binding site" evidence="9">
    <location>
        <position position="169"/>
    </location>
    <ligand>
        <name>2-[(2R,5Z)-2-carboxy-4-methylthiazol-5(2H)-ylidene]ethyl phosphate</name>
        <dbReference type="ChEBI" id="CHEBI:62899"/>
    </ligand>
</feature>
<comment type="catalytic activity">
    <reaction evidence="8 9 10">
        <text>2-[(2R,5Z)-2-carboxy-4-methylthiazol-5(2H)-ylidene]ethyl phosphate + 4-amino-2-methyl-5-(diphosphooxymethyl)pyrimidine + 2 H(+) = thiamine phosphate + CO2 + diphosphate</text>
        <dbReference type="Rhea" id="RHEA:47844"/>
        <dbReference type="ChEBI" id="CHEBI:15378"/>
        <dbReference type="ChEBI" id="CHEBI:16526"/>
        <dbReference type="ChEBI" id="CHEBI:33019"/>
        <dbReference type="ChEBI" id="CHEBI:37575"/>
        <dbReference type="ChEBI" id="CHEBI:57841"/>
        <dbReference type="ChEBI" id="CHEBI:62899"/>
        <dbReference type="EC" id="2.5.1.3"/>
    </reaction>
</comment>
<feature type="binding site" evidence="9">
    <location>
        <position position="74"/>
    </location>
    <ligand>
        <name>4-amino-2-methyl-5-(diphosphooxymethyl)pyrimidine</name>
        <dbReference type="ChEBI" id="CHEBI:57841"/>
    </ligand>
</feature>
<dbReference type="GO" id="GO:0009229">
    <property type="term" value="P:thiamine diphosphate biosynthetic process"/>
    <property type="evidence" value="ECO:0007669"/>
    <property type="project" value="UniProtKB-UniRule"/>
</dbReference>
<accession>A0A934KH91</accession>
<feature type="binding site" evidence="9">
    <location>
        <begin position="42"/>
        <end position="46"/>
    </location>
    <ligand>
        <name>4-amino-2-methyl-5-(diphosphooxymethyl)pyrimidine</name>
        <dbReference type="ChEBI" id="CHEBI:57841"/>
    </ligand>
</feature>
<comment type="caution">
    <text evidence="9">Lacks conserved residue(s) required for the propagation of feature annotation.</text>
</comment>
<dbReference type="Gene3D" id="3.20.20.70">
    <property type="entry name" value="Aldolase class I"/>
    <property type="match status" value="1"/>
</dbReference>
<dbReference type="RefSeq" id="WP_338176453.1">
    <property type="nucleotide sequence ID" value="NZ_JAEKNQ010000013.1"/>
</dbReference>
<evidence type="ECO:0000256" key="2">
    <source>
        <dbReference type="ARBA" id="ARBA00022679"/>
    </source>
</evidence>
<dbReference type="InterPro" id="IPR034291">
    <property type="entry name" value="TMP_synthase"/>
</dbReference>
<dbReference type="InterPro" id="IPR022998">
    <property type="entry name" value="ThiamineP_synth_TenI"/>
</dbReference>
<dbReference type="InterPro" id="IPR036206">
    <property type="entry name" value="ThiamineP_synth_sf"/>
</dbReference>
<evidence type="ECO:0000313" key="14">
    <source>
        <dbReference type="Proteomes" id="UP000620075"/>
    </source>
</evidence>
<dbReference type="PANTHER" id="PTHR20857">
    <property type="entry name" value="THIAMINE-PHOSPHATE PYROPHOSPHORYLASE"/>
    <property type="match status" value="1"/>
</dbReference>
<dbReference type="InterPro" id="IPR013785">
    <property type="entry name" value="Aldolase_TIM"/>
</dbReference>
<dbReference type="NCBIfam" id="TIGR00693">
    <property type="entry name" value="thiE"/>
    <property type="match status" value="1"/>
</dbReference>
<evidence type="ECO:0000256" key="9">
    <source>
        <dbReference type="HAMAP-Rule" id="MF_00097"/>
    </source>
</evidence>
<dbReference type="GO" id="GO:0009228">
    <property type="term" value="P:thiamine biosynthetic process"/>
    <property type="evidence" value="ECO:0007669"/>
    <property type="project" value="UniProtKB-KW"/>
</dbReference>
<dbReference type="GO" id="GO:0000287">
    <property type="term" value="F:magnesium ion binding"/>
    <property type="evidence" value="ECO:0007669"/>
    <property type="project" value="UniProtKB-UniRule"/>
</dbReference>
<dbReference type="Proteomes" id="UP000620075">
    <property type="component" value="Unassembled WGS sequence"/>
</dbReference>
<name>A0A934KH91_9BACT</name>
<keyword evidence="4 9" id="KW-0460">Magnesium</keyword>
<keyword evidence="5 9" id="KW-0784">Thiamine biosynthesis</keyword>
<evidence type="ECO:0000256" key="1">
    <source>
        <dbReference type="ARBA" id="ARBA00005165"/>
    </source>
</evidence>
<dbReference type="GO" id="GO:0004789">
    <property type="term" value="F:thiamine-phosphate diphosphorylase activity"/>
    <property type="evidence" value="ECO:0007669"/>
    <property type="project" value="UniProtKB-UniRule"/>
</dbReference>